<dbReference type="InterPro" id="IPR050902">
    <property type="entry name" value="ABC_Transporter_SBP"/>
</dbReference>
<dbReference type="InterPro" id="IPR002491">
    <property type="entry name" value="ABC_transptr_periplasmic_BD"/>
</dbReference>
<feature type="domain" description="Fe/B12 periplasmic-binding" evidence="1">
    <location>
        <begin position="48"/>
        <end position="303"/>
    </location>
</feature>
<protein>
    <submittedName>
        <fullName evidence="2">ABC transporter substrate-binding protein</fullName>
    </submittedName>
</protein>
<proteinExistence type="predicted"/>
<sequence>MAERSARRPLRTAASSGLPRRAWLGGTLGAGLAWAGLARAEPAPGALRLLSAGGSVTELVYRLGAGGQLVAADSTSLFPADARRLPKLGYHRTLSAEGLLALRADLLLAAADAGPPNVLAQVESAGLRVLRGVPGHGFEVLQTQIALLARALGREAEGRQLAAEVEAGRARLAAAILPAATAPRVLFVLSHAAGNVQVAGAGTAAQALIELAGARNALQGVQGYRPLSAEAAVAAAPDWILGTTEGLAALGGVPALLARPGLALTPAGRAGRVLAFDALLMLGNGPRLPQAVEQLARGLGTLA</sequence>
<keyword evidence="3" id="KW-1185">Reference proteome</keyword>
<dbReference type="EMBL" id="JACIVI010000002">
    <property type="protein sequence ID" value="MBB1162042.1"/>
    <property type="molecule type" value="Genomic_DNA"/>
</dbReference>
<dbReference type="Gene3D" id="3.40.50.1980">
    <property type="entry name" value="Nitrogenase molybdenum iron protein domain"/>
    <property type="match status" value="2"/>
</dbReference>
<dbReference type="AlphaFoldDB" id="A0A839HLA5"/>
<evidence type="ECO:0000313" key="3">
    <source>
        <dbReference type="Proteomes" id="UP000586093"/>
    </source>
</evidence>
<dbReference type="SUPFAM" id="SSF53807">
    <property type="entry name" value="Helical backbone' metal receptor"/>
    <property type="match status" value="1"/>
</dbReference>
<dbReference type="Proteomes" id="UP000586093">
    <property type="component" value="Unassembled WGS sequence"/>
</dbReference>
<organism evidence="2 3">
    <name type="scientific">Aquariibacter albus</name>
    <dbReference type="NCBI Taxonomy" id="2759899"/>
    <lineage>
        <taxon>Bacteria</taxon>
        <taxon>Pseudomonadati</taxon>
        <taxon>Pseudomonadota</taxon>
        <taxon>Betaproteobacteria</taxon>
        <taxon>Burkholderiales</taxon>
        <taxon>Sphaerotilaceae</taxon>
        <taxon>Aquariibacter</taxon>
    </lineage>
</organism>
<evidence type="ECO:0000259" key="1">
    <source>
        <dbReference type="PROSITE" id="PS50983"/>
    </source>
</evidence>
<gene>
    <name evidence="2" type="ORF">H4F90_08620</name>
</gene>
<dbReference type="PROSITE" id="PS50983">
    <property type="entry name" value="FE_B12_PBP"/>
    <property type="match status" value="1"/>
</dbReference>
<accession>A0A839HLA5</accession>
<reference evidence="2 3" key="1">
    <citation type="submission" date="2020-08" db="EMBL/GenBank/DDBJ databases">
        <title>Aquariorum lacteus gen. nov., sp. nov., a new member of the family Comamonadaceae, isolated from freshwater aquarium.</title>
        <authorList>
            <person name="Chun S.-J."/>
        </authorList>
    </citation>
    <scope>NUCLEOTIDE SEQUENCE [LARGE SCALE GENOMIC DNA]</scope>
    <source>
        <strain evidence="2 3">SJAQ100</strain>
    </source>
</reference>
<dbReference type="PANTHER" id="PTHR30535:SF4">
    <property type="entry name" value="HEMIN-BINDING PERIPLASMIC PROTEIN HMUT"/>
    <property type="match status" value="1"/>
</dbReference>
<dbReference type="RefSeq" id="WP_182663559.1">
    <property type="nucleotide sequence ID" value="NZ_JACIVI010000002.1"/>
</dbReference>
<dbReference type="PANTHER" id="PTHR30535">
    <property type="entry name" value="VITAMIN B12-BINDING PROTEIN"/>
    <property type="match status" value="1"/>
</dbReference>
<name>A0A839HLA5_9BURK</name>
<evidence type="ECO:0000313" key="2">
    <source>
        <dbReference type="EMBL" id="MBB1162042.1"/>
    </source>
</evidence>
<dbReference type="Pfam" id="PF01497">
    <property type="entry name" value="Peripla_BP_2"/>
    <property type="match status" value="1"/>
</dbReference>
<comment type="caution">
    <text evidence="2">The sequence shown here is derived from an EMBL/GenBank/DDBJ whole genome shotgun (WGS) entry which is preliminary data.</text>
</comment>